<proteinExistence type="predicted"/>
<dbReference type="Proteomes" id="UP000284219">
    <property type="component" value="Unassembled WGS sequence"/>
</dbReference>
<name>A0A419SEP9_9BACL</name>
<sequence length="268" mass="30803">MQTYKTFYPTSAPKVGSLLLVHGAGEHIGRYAWAIEQWNRAGYDVLGGDLPGYGRSSGKQKGHIDRFEAYIEAVADWYEELRCRDSVPPYLFGHSLGGLVIARFLETHQPIVRGVVLSSPCFGLSVKVPPWKQSLAKALNVVYPKLTLGSEIDSHLVTRNEQIIKRDETDPYLIKKASVRWYNELLLHMQLNWQQLDRIPQIPLLVHQAGGDRITDKSETKKWVEQLPIGQKWYREWPGLYHEVLNEPERAQVIQEMINWMGRIETTK</sequence>
<dbReference type="Gene3D" id="3.40.50.1820">
    <property type="entry name" value="alpha/beta hydrolase"/>
    <property type="match status" value="1"/>
</dbReference>
<protein>
    <recommendedName>
        <fullName evidence="1">Serine aminopeptidase S33 domain-containing protein</fullName>
    </recommendedName>
</protein>
<keyword evidence="3" id="KW-1185">Reference proteome</keyword>
<accession>A0A419SEP9</accession>
<dbReference type="Pfam" id="PF12146">
    <property type="entry name" value="Hydrolase_4"/>
    <property type="match status" value="1"/>
</dbReference>
<organism evidence="2 3">
    <name type="scientific">Ammoniphilus oxalaticus</name>
    <dbReference type="NCBI Taxonomy" id="66863"/>
    <lineage>
        <taxon>Bacteria</taxon>
        <taxon>Bacillati</taxon>
        <taxon>Bacillota</taxon>
        <taxon>Bacilli</taxon>
        <taxon>Bacillales</taxon>
        <taxon>Paenibacillaceae</taxon>
        <taxon>Aneurinibacillus group</taxon>
        <taxon>Ammoniphilus</taxon>
    </lineage>
</organism>
<dbReference type="EMBL" id="MCHY01000011">
    <property type="protein sequence ID" value="RKD21694.1"/>
    <property type="molecule type" value="Genomic_DNA"/>
</dbReference>
<evidence type="ECO:0000259" key="1">
    <source>
        <dbReference type="Pfam" id="PF12146"/>
    </source>
</evidence>
<reference evidence="2 3" key="1">
    <citation type="submission" date="2016-08" db="EMBL/GenBank/DDBJ databases">
        <title>Novel Firmicute Genomes.</title>
        <authorList>
            <person name="Poppleton D.I."/>
            <person name="Gribaldo S."/>
        </authorList>
    </citation>
    <scope>NUCLEOTIDE SEQUENCE [LARGE SCALE GENOMIC DNA]</scope>
    <source>
        <strain evidence="2 3">RAOx-1</strain>
    </source>
</reference>
<evidence type="ECO:0000313" key="2">
    <source>
        <dbReference type="EMBL" id="RKD21694.1"/>
    </source>
</evidence>
<dbReference type="RefSeq" id="WP_170145399.1">
    <property type="nucleotide sequence ID" value="NZ_MCHY01000011.1"/>
</dbReference>
<dbReference type="InterPro" id="IPR029058">
    <property type="entry name" value="AB_hydrolase_fold"/>
</dbReference>
<dbReference type="SUPFAM" id="SSF53474">
    <property type="entry name" value="alpha/beta-Hydrolases"/>
    <property type="match status" value="1"/>
</dbReference>
<feature type="domain" description="Serine aminopeptidase S33" evidence="1">
    <location>
        <begin position="16"/>
        <end position="249"/>
    </location>
</feature>
<evidence type="ECO:0000313" key="3">
    <source>
        <dbReference type="Proteomes" id="UP000284219"/>
    </source>
</evidence>
<dbReference type="AlphaFoldDB" id="A0A419SEP9"/>
<dbReference type="InterPro" id="IPR022742">
    <property type="entry name" value="Hydrolase_4"/>
</dbReference>
<comment type="caution">
    <text evidence="2">The sequence shown here is derived from an EMBL/GenBank/DDBJ whole genome shotgun (WGS) entry which is preliminary data.</text>
</comment>
<dbReference type="InterPro" id="IPR051044">
    <property type="entry name" value="MAG_DAG_Lipase"/>
</dbReference>
<dbReference type="PANTHER" id="PTHR11614">
    <property type="entry name" value="PHOSPHOLIPASE-RELATED"/>
    <property type="match status" value="1"/>
</dbReference>
<gene>
    <name evidence="2" type="ORF">BEP19_13745</name>
</gene>